<evidence type="ECO:0000313" key="2">
    <source>
        <dbReference type="EMBL" id="KAF2304674.1"/>
    </source>
</evidence>
<keyword evidence="3" id="KW-1185">Reference proteome</keyword>
<dbReference type="AlphaFoldDB" id="A0A6A6LUL3"/>
<dbReference type="Proteomes" id="UP000467840">
    <property type="component" value="Chromosome 16"/>
</dbReference>
<feature type="region of interest" description="Disordered" evidence="1">
    <location>
        <begin position="1"/>
        <end position="24"/>
    </location>
</feature>
<dbReference type="EMBL" id="JAAGAX010000009">
    <property type="protein sequence ID" value="KAF2304674.1"/>
    <property type="molecule type" value="Genomic_DNA"/>
</dbReference>
<comment type="caution">
    <text evidence="2">The sequence shown here is derived from an EMBL/GenBank/DDBJ whole genome shotgun (WGS) entry which is preliminary data.</text>
</comment>
<organism evidence="2 3">
    <name type="scientific">Hevea brasiliensis</name>
    <name type="common">Para rubber tree</name>
    <name type="synonym">Siphonia brasiliensis</name>
    <dbReference type="NCBI Taxonomy" id="3981"/>
    <lineage>
        <taxon>Eukaryota</taxon>
        <taxon>Viridiplantae</taxon>
        <taxon>Streptophyta</taxon>
        <taxon>Embryophyta</taxon>
        <taxon>Tracheophyta</taxon>
        <taxon>Spermatophyta</taxon>
        <taxon>Magnoliopsida</taxon>
        <taxon>eudicotyledons</taxon>
        <taxon>Gunneridae</taxon>
        <taxon>Pentapetalae</taxon>
        <taxon>rosids</taxon>
        <taxon>fabids</taxon>
        <taxon>Malpighiales</taxon>
        <taxon>Euphorbiaceae</taxon>
        <taxon>Crotonoideae</taxon>
        <taxon>Micrandreae</taxon>
        <taxon>Hevea</taxon>
    </lineage>
</organism>
<evidence type="ECO:0000313" key="3">
    <source>
        <dbReference type="Proteomes" id="UP000467840"/>
    </source>
</evidence>
<name>A0A6A6LUL3_HEVBR</name>
<reference evidence="2 3" key="1">
    <citation type="journal article" date="2020" name="Mol. Plant">
        <title>The Chromosome-Based Rubber Tree Genome Provides New Insights into Spurge Genome Evolution and Rubber Biosynthesis.</title>
        <authorList>
            <person name="Liu J."/>
            <person name="Shi C."/>
            <person name="Shi C.C."/>
            <person name="Li W."/>
            <person name="Zhang Q.J."/>
            <person name="Zhang Y."/>
            <person name="Li K."/>
            <person name="Lu H.F."/>
            <person name="Shi C."/>
            <person name="Zhu S.T."/>
            <person name="Xiao Z.Y."/>
            <person name="Nan H."/>
            <person name="Yue Y."/>
            <person name="Zhu X.G."/>
            <person name="Wu Y."/>
            <person name="Hong X.N."/>
            <person name="Fan G.Y."/>
            <person name="Tong Y."/>
            <person name="Zhang D."/>
            <person name="Mao C.L."/>
            <person name="Liu Y.L."/>
            <person name="Hao S.J."/>
            <person name="Liu W.Q."/>
            <person name="Lv M.Q."/>
            <person name="Zhang H.B."/>
            <person name="Liu Y."/>
            <person name="Hu-Tang G.R."/>
            <person name="Wang J.P."/>
            <person name="Wang J.H."/>
            <person name="Sun Y.H."/>
            <person name="Ni S.B."/>
            <person name="Chen W.B."/>
            <person name="Zhang X.C."/>
            <person name="Jiao Y.N."/>
            <person name="Eichler E.E."/>
            <person name="Li G.H."/>
            <person name="Liu X."/>
            <person name="Gao L.Z."/>
        </authorList>
    </citation>
    <scope>NUCLEOTIDE SEQUENCE [LARGE SCALE GENOMIC DNA]</scope>
    <source>
        <strain evidence="3">cv. GT1</strain>
        <tissue evidence="2">Leaf</tissue>
    </source>
</reference>
<gene>
    <name evidence="2" type="ORF">GH714_037386</name>
</gene>
<feature type="region of interest" description="Disordered" evidence="1">
    <location>
        <begin position="68"/>
        <end position="89"/>
    </location>
</feature>
<accession>A0A6A6LUL3</accession>
<sequence length="136" mass="14707">MRAEIWVSEPKTERKNTPSGFSDKATINRNASLVARLPHSFQNEGSSSGVSNEGIIVQQMSILPKLSRSSLSQADGENSCGDNGEKLQTKVGRDLVDEKGEDADKQQTVFVVEKSAEVKLSNSEATMASLKPPKSQ</sequence>
<proteinExistence type="predicted"/>
<evidence type="ECO:0000256" key="1">
    <source>
        <dbReference type="SAM" id="MobiDB-lite"/>
    </source>
</evidence>
<protein>
    <submittedName>
        <fullName evidence="2">Uncharacterized protein</fullName>
    </submittedName>
</protein>